<evidence type="ECO:0000256" key="7">
    <source>
        <dbReference type="PROSITE-ProRule" id="PRU00285"/>
    </source>
</evidence>
<dbReference type="GO" id="GO:0005737">
    <property type="term" value="C:cytoplasm"/>
    <property type="evidence" value="ECO:0007669"/>
    <property type="project" value="UniProtKB-SubCell"/>
</dbReference>
<evidence type="ECO:0000256" key="1">
    <source>
        <dbReference type="ARBA" id="ARBA00004496"/>
    </source>
</evidence>
<evidence type="ECO:0000313" key="11">
    <source>
        <dbReference type="EMBL" id="RVW65866.1"/>
    </source>
</evidence>
<dbReference type="CDD" id="cd03784">
    <property type="entry name" value="GT1_Gtf-like"/>
    <property type="match status" value="1"/>
</dbReference>
<proteinExistence type="inferred from homology"/>
<comment type="subcellular location">
    <subcellularLocation>
        <location evidence="1">Cytoplasm</location>
    </subcellularLocation>
</comment>
<evidence type="ECO:0000256" key="4">
    <source>
        <dbReference type="ARBA" id="ARBA00022676"/>
    </source>
</evidence>
<accession>A0A438G0Y6</accession>
<dbReference type="Pfam" id="PF00201">
    <property type="entry name" value="UDPGT"/>
    <property type="match status" value="1"/>
</dbReference>
<dbReference type="FunFam" id="2.60.40.790:FF:000009">
    <property type="entry name" value="17.6 kDa class I heat shock protein-like"/>
    <property type="match status" value="1"/>
</dbReference>
<evidence type="ECO:0000256" key="9">
    <source>
        <dbReference type="SAM" id="MobiDB-lite"/>
    </source>
</evidence>
<keyword evidence="4" id="KW-0328">Glycosyltransferase</keyword>
<dbReference type="CDD" id="cd06472">
    <property type="entry name" value="ACD_ScHsp26_like"/>
    <property type="match status" value="1"/>
</dbReference>
<name>A0A438G0Y6_VITVI</name>
<dbReference type="AlphaFoldDB" id="A0A438G0Y6"/>
<sequence>MALIPRFFGNPSVSDPFPREIWDPLFGSGEASSLANLQIDWKETPEAHVFKADLPGLKKEEVKVEVEEGRVLKISGERSMEKEDKNDKWHRVERSHGKFLRSFRLPENAKVDAVKAAMENGVLTVTVPKKEVKKHEIIEICIEREDLKTQHFHVERCQGEWCQLFVHSVVDSALACMRAEGHIPLQNQFLQDGIKSSAADFSLESERISPLNSSTKRDAEESGTCSMSIPRPHKSHASAGSNTPFKGFSITVAHTQYNSPDPSNHPDFSFLPIPDGLSDGQNFASLLNLVLAANVNCESPLREYLAEKQEQHGDIACIIHDITMYFAEAVANHLKVPSINLVTSNVSTTIAHNAFPSLLEKGHIPLQGSTLHDPVPELHPLRFKDLPISRLGDLEAFFQILVNMYKKKFSSPIIWNTMDCLEQSSLTQRQQQLQVPFFPIGPLHKLAPPSSSSLLEEDSSCITWLDKQSPKSVIYVSWGSLACMDAKDLAEVAWGLANSNQPFLWVVRPGSVRGSQWIEQLPETFMDTVGERCHIVKWAPQKEVLGHRAVGGFWSHCGWNSTLESISEGVPMICRPYSGDQRVNTRYISHVWKVGLELESDELERVEIERAVRRLMVDGEGEEMRQRAMELKEKVEICTSEGGSSNRALKELVEYISSF</sequence>
<dbReference type="PANTHER" id="PTHR11926:SF1494">
    <property type="entry name" value="FLAVONOL 3-O-GLUCOSYLTRANSFERASE UGT76E12-RELATED"/>
    <property type="match status" value="1"/>
</dbReference>
<evidence type="ECO:0000256" key="6">
    <source>
        <dbReference type="ARBA" id="ARBA00023016"/>
    </source>
</evidence>
<evidence type="ECO:0000256" key="2">
    <source>
        <dbReference type="ARBA" id="ARBA00009995"/>
    </source>
</evidence>
<comment type="similarity">
    <text evidence="2">Belongs to the UDP-glycosyltransferase family.</text>
</comment>
<dbReference type="PROSITE" id="PS01031">
    <property type="entry name" value="SHSP"/>
    <property type="match status" value="1"/>
</dbReference>
<keyword evidence="5 11" id="KW-0808">Transferase</keyword>
<reference evidence="11 12" key="1">
    <citation type="journal article" date="2018" name="PLoS Genet.">
        <title>Population sequencing reveals clonal diversity and ancestral inbreeding in the grapevine cultivar Chardonnay.</title>
        <authorList>
            <person name="Roach M.J."/>
            <person name="Johnson D.L."/>
            <person name="Bohlmann J."/>
            <person name="van Vuuren H.J."/>
            <person name="Jones S.J."/>
            <person name="Pretorius I.S."/>
            <person name="Schmidt S.A."/>
            <person name="Borneman A.R."/>
        </authorList>
    </citation>
    <scope>NUCLEOTIDE SEQUENCE [LARGE SCALE GENOMIC DNA]</scope>
    <source>
        <strain evidence="12">cv. Chardonnay</strain>
        <tissue evidence="11">Leaf</tissue>
    </source>
</reference>
<dbReference type="GO" id="GO:0035251">
    <property type="term" value="F:UDP-glucosyltransferase activity"/>
    <property type="evidence" value="ECO:0007669"/>
    <property type="project" value="UniProtKB-ARBA"/>
</dbReference>
<evidence type="ECO:0000256" key="5">
    <source>
        <dbReference type="ARBA" id="ARBA00022679"/>
    </source>
</evidence>
<dbReference type="PANTHER" id="PTHR11926">
    <property type="entry name" value="GLUCOSYL/GLUCURONOSYL TRANSFERASES"/>
    <property type="match status" value="1"/>
</dbReference>
<gene>
    <name evidence="11" type="primary">UGT76A2_3</name>
    <name evidence="11" type="ORF">CK203_007555</name>
</gene>
<organism evidence="11 12">
    <name type="scientific">Vitis vinifera</name>
    <name type="common">Grape</name>
    <dbReference type="NCBI Taxonomy" id="29760"/>
    <lineage>
        <taxon>Eukaryota</taxon>
        <taxon>Viridiplantae</taxon>
        <taxon>Streptophyta</taxon>
        <taxon>Embryophyta</taxon>
        <taxon>Tracheophyta</taxon>
        <taxon>Spermatophyta</taxon>
        <taxon>Magnoliopsida</taxon>
        <taxon>eudicotyledons</taxon>
        <taxon>Gunneridae</taxon>
        <taxon>Pentapetalae</taxon>
        <taxon>rosids</taxon>
        <taxon>Vitales</taxon>
        <taxon>Vitaceae</taxon>
        <taxon>Viteae</taxon>
        <taxon>Vitis</taxon>
    </lineage>
</organism>
<evidence type="ECO:0000256" key="8">
    <source>
        <dbReference type="RuleBase" id="RU003616"/>
    </source>
</evidence>
<dbReference type="EMBL" id="QGNW01000684">
    <property type="protein sequence ID" value="RVW65866.1"/>
    <property type="molecule type" value="Genomic_DNA"/>
</dbReference>
<dbReference type="SUPFAM" id="SSF49764">
    <property type="entry name" value="HSP20-like chaperones"/>
    <property type="match status" value="1"/>
</dbReference>
<dbReference type="FunFam" id="3.40.50.2000:FF:000040">
    <property type="entry name" value="UDP-glycosyltransferase 76C1"/>
    <property type="match status" value="1"/>
</dbReference>
<dbReference type="InterPro" id="IPR002068">
    <property type="entry name" value="A-crystallin/Hsp20_dom"/>
</dbReference>
<protein>
    <submittedName>
        <fullName evidence="11">UDP-glucose iridoid glucosyltransferase</fullName>
    </submittedName>
</protein>
<dbReference type="Gene3D" id="3.40.50.2000">
    <property type="entry name" value="Glycogen Phosphorylase B"/>
    <property type="match status" value="2"/>
</dbReference>
<feature type="region of interest" description="Disordered" evidence="9">
    <location>
        <begin position="207"/>
        <end position="241"/>
    </location>
</feature>
<evidence type="ECO:0000313" key="12">
    <source>
        <dbReference type="Proteomes" id="UP000288805"/>
    </source>
</evidence>
<dbReference type="SUPFAM" id="SSF53756">
    <property type="entry name" value="UDP-Glycosyltransferase/glycogen phosphorylase"/>
    <property type="match status" value="1"/>
</dbReference>
<dbReference type="FunFam" id="3.40.50.2000:FF:000120">
    <property type="entry name" value="UDP-glycosyltransferase 76C1"/>
    <property type="match status" value="1"/>
</dbReference>
<evidence type="ECO:0000256" key="3">
    <source>
        <dbReference type="ARBA" id="ARBA00022490"/>
    </source>
</evidence>
<dbReference type="Pfam" id="PF00011">
    <property type="entry name" value="HSP20"/>
    <property type="match status" value="1"/>
</dbReference>
<comment type="similarity">
    <text evidence="7 8">Belongs to the small heat shock protein (HSP20) family.</text>
</comment>
<dbReference type="InterPro" id="IPR008978">
    <property type="entry name" value="HSP20-like_chaperone"/>
</dbReference>
<feature type="domain" description="SHSP" evidence="10">
    <location>
        <begin position="30"/>
        <end position="143"/>
    </location>
</feature>
<dbReference type="Gene3D" id="2.60.40.790">
    <property type="match status" value="1"/>
</dbReference>
<dbReference type="Proteomes" id="UP000288805">
    <property type="component" value="Unassembled WGS sequence"/>
</dbReference>
<comment type="caution">
    <text evidence="11">The sequence shown here is derived from an EMBL/GenBank/DDBJ whole genome shotgun (WGS) entry which is preliminary data.</text>
</comment>
<dbReference type="InterPro" id="IPR002213">
    <property type="entry name" value="UDP_glucos_trans"/>
</dbReference>
<keyword evidence="6" id="KW-0346">Stress response</keyword>
<evidence type="ECO:0000259" key="10">
    <source>
        <dbReference type="PROSITE" id="PS01031"/>
    </source>
</evidence>
<keyword evidence="3" id="KW-0963">Cytoplasm</keyword>